<keyword evidence="3" id="KW-1185">Reference proteome</keyword>
<reference evidence="2 3" key="1">
    <citation type="submission" date="2016-05" db="EMBL/GenBank/DDBJ databases">
        <title>Nuclear genome of Blastocystis sp. subtype 1 NandII.</title>
        <authorList>
            <person name="Gentekaki E."/>
            <person name="Curtis B."/>
            <person name="Stairs C."/>
            <person name="Eme L."/>
            <person name="Herman E."/>
            <person name="Klimes V."/>
            <person name="Arias M.C."/>
            <person name="Elias M."/>
            <person name="Hilliou F."/>
            <person name="Klute M."/>
            <person name="Malik S.-B."/>
            <person name="Pightling A."/>
            <person name="Rachubinski R."/>
            <person name="Salas D."/>
            <person name="Schlacht A."/>
            <person name="Suga H."/>
            <person name="Archibald J."/>
            <person name="Ball S.G."/>
            <person name="Clark G."/>
            <person name="Dacks J."/>
            <person name="Van Der Giezen M."/>
            <person name="Tsaousis A."/>
            <person name="Roger A."/>
        </authorList>
    </citation>
    <scope>NUCLEOTIDE SEQUENCE [LARGE SCALE GENOMIC DNA]</scope>
    <source>
        <strain evidence="3">ATCC 50177 / NandII</strain>
    </source>
</reference>
<dbReference type="InterPro" id="IPR058565">
    <property type="entry name" value="Ig_TRAPPC9_Trs120_1st"/>
</dbReference>
<dbReference type="Proteomes" id="UP000078348">
    <property type="component" value="Unassembled WGS sequence"/>
</dbReference>
<accession>A0A196SM88</accession>
<dbReference type="InterPro" id="IPR013935">
    <property type="entry name" value="Trs120_TRAPPC9"/>
</dbReference>
<dbReference type="AlphaFoldDB" id="A0A196SM88"/>
<dbReference type="GO" id="GO:0005802">
    <property type="term" value="C:trans-Golgi network"/>
    <property type="evidence" value="ECO:0007669"/>
    <property type="project" value="TreeGrafter"/>
</dbReference>
<organism evidence="2 3">
    <name type="scientific">Blastocystis sp. subtype 1 (strain ATCC 50177 / NandII)</name>
    <dbReference type="NCBI Taxonomy" id="478820"/>
    <lineage>
        <taxon>Eukaryota</taxon>
        <taxon>Sar</taxon>
        <taxon>Stramenopiles</taxon>
        <taxon>Bigyra</taxon>
        <taxon>Opalozoa</taxon>
        <taxon>Opalinata</taxon>
        <taxon>Blastocystidae</taxon>
        <taxon>Blastocystis</taxon>
    </lineage>
</organism>
<dbReference type="Pfam" id="PF26254">
    <property type="entry name" value="Ig_TRAPPC9-Trs120_1st"/>
    <property type="match status" value="1"/>
</dbReference>
<gene>
    <name evidence="2" type="ORF">AV274_0062</name>
</gene>
<dbReference type="PANTHER" id="PTHR21512:SF5">
    <property type="entry name" value="TRAFFICKING PROTEIN PARTICLE COMPLEX SUBUNIT 9"/>
    <property type="match status" value="1"/>
</dbReference>
<dbReference type="OrthoDB" id="10557752at2759"/>
<proteinExistence type="predicted"/>
<protein>
    <recommendedName>
        <fullName evidence="1">Trs120/TRAPPC9 first Ig-like domain-containing protein</fullName>
    </recommendedName>
</protein>
<dbReference type="EMBL" id="LXWW01000003">
    <property type="protein sequence ID" value="OAO18168.1"/>
    <property type="molecule type" value="Genomic_DNA"/>
</dbReference>
<feature type="non-terminal residue" evidence="2">
    <location>
        <position position="1"/>
    </location>
</feature>
<evidence type="ECO:0000313" key="3">
    <source>
        <dbReference type="Proteomes" id="UP000078348"/>
    </source>
</evidence>
<sequence length="610" mass="66904">SHAALPVRLTALSTACLDPGSIIHQRSLAVDKTFMFVPSFKTRSIGSAGSTGSTGSAEPKKEVWVLGETYRVEVTLQNPLPAPVTVSAIEVLTASSTLRCISARSTVLPAHASTTTHLFVIPTACGEMRFTGLRVQIGHVRSHVIAAALPPIHSLPSISLSALVLVIPSFPQLPVTLSSIPPPLLFGETHAVTLSLRCLKEKVEDVTLQLKLVLGEKEQEQWVFRGEKPGSCVTSTIRFRREDMASTSSLKLVSFPITAGNCAPSFIAYDPSHISRIQSQFPLRPNSCTELPFLLFLTTPLSVCLLLLTSSELHVDVTFSVAADSVYTRVASYTHQFVSEDFALRAADASVAVSLPLAGHTSPLLTQLRSYRQESDAATCSLRCSLACPLAASLFVFVPQRLLPPTTRFTRVTVTSKTGTPPFELLAVKSGLADNTQLAFDPARLTTLQGLWRQSGHRGEETFVLAQHGFFPAHTAMRLVLELNRHVGIPTSEVMQNVLVFWSADREKKYGYLPLRQLLQQSKQLSQQLSQQFSQQLSQQQSQQSLPEDMFAEKETTKFTEFVLRDEKGESVKGSVRGRLKHYRVKRGSLVKGVFGVKDCTKTGDWLHQM</sequence>
<feature type="domain" description="Trs120/TRAPPC9 first Ig-like" evidence="1">
    <location>
        <begin position="59"/>
        <end position="142"/>
    </location>
</feature>
<evidence type="ECO:0000313" key="2">
    <source>
        <dbReference type="EMBL" id="OAO18168.1"/>
    </source>
</evidence>
<comment type="caution">
    <text evidence="2">The sequence shown here is derived from an EMBL/GenBank/DDBJ whole genome shotgun (WGS) entry which is preliminary data.</text>
</comment>
<evidence type="ECO:0000259" key="1">
    <source>
        <dbReference type="Pfam" id="PF26254"/>
    </source>
</evidence>
<name>A0A196SM88_BLAHN</name>
<dbReference type="PANTHER" id="PTHR21512">
    <property type="entry name" value="TRAFFICKING PROTEIN PARTICLE COMPLEX SUBUNIT 9"/>
    <property type="match status" value="1"/>
</dbReference>